<proteinExistence type="predicted"/>
<gene>
    <name evidence="3" type="ORF">ACFQSB_31790</name>
</gene>
<sequence length="150" mass="16752">MDRLLTDHALQVLDLARDEAERLGREYVLPEHLLLALIGLRQSLAADALFELGSDPLSMRAELEKCGESRVGRPAKDRPFHPRMGRILELARRAAADMGNIHIGTEHLLLALISESEGPAAQMLSKRGVTLSNTRHQVIRILERETRLHG</sequence>
<dbReference type="EMBL" id="JBHTCG010000031">
    <property type="protein sequence ID" value="MFC7386830.1"/>
    <property type="molecule type" value="Genomic_DNA"/>
</dbReference>
<dbReference type="Proteomes" id="UP001596496">
    <property type="component" value="Unassembled WGS sequence"/>
</dbReference>
<keyword evidence="4" id="KW-1185">Reference proteome</keyword>
<comment type="caution">
    <text evidence="3">The sequence shown here is derived from an EMBL/GenBank/DDBJ whole genome shotgun (WGS) entry which is preliminary data.</text>
</comment>
<name>A0ABW2PER3_9ACTN</name>
<organism evidence="3 4">
    <name type="scientific">Sphaerisporangium rhizosphaerae</name>
    <dbReference type="NCBI Taxonomy" id="2269375"/>
    <lineage>
        <taxon>Bacteria</taxon>
        <taxon>Bacillati</taxon>
        <taxon>Actinomycetota</taxon>
        <taxon>Actinomycetes</taxon>
        <taxon>Streptosporangiales</taxon>
        <taxon>Streptosporangiaceae</taxon>
        <taxon>Sphaerisporangium</taxon>
    </lineage>
</organism>
<accession>A0ABW2PER3</accession>
<keyword evidence="3" id="KW-0378">Hydrolase</keyword>
<dbReference type="PROSITE" id="PS51903">
    <property type="entry name" value="CLP_R"/>
    <property type="match status" value="1"/>
</dbReference>
<keyword evidence="1" id="KW-0677">Repeat</keyword>
<dbReference type="Gene3D" id="1.10.1780.10">
    <property type="entry name" value="Clp, N-terminal domain"/>
    <property type="match status" value="1"/>
</dbReference>
<feature type="domain" description="Clp R" evidence="2">
    <location>
        <begin position="1"/>
        <end position="144"/>
    </location>
</feature>
<reference evidence="4" key="1">
    <citation type="journal article" date="2019" name="Int. J. Syst. Evol. Microbiol.">
        <title>The Global Catalogue of Microorganisms (GCM) 10K type strain sequencing project: providing services to taxonomists for standard genome sequencing and annotation.</title>
        <authorList>
            <consortium name="The Broad Institute Genomics Platform"/>
            <consortium name="The Broad Institute Genome Sequencing Center for Infectious Disease"/>
            <person name="Wu L."/>
            <person name="Ma J."/>
        </authorList>
    </citation>
    <scope>NUCLEOTIDE SEQUENCE [LARGE SCALE GENOMIC DNA]</scope>
    <source>
        <strain evidence="4">CECT 7649</strain>
    </source>
</reference>
<dbReference type="GO" id="GO:0006508">
    <property type="term" value="P:proteolysis"/>
    <property type="evidence" value="ECO:0007669"/>
    <property type="project" value="UniProtKB-KW"/>
</dbReference>
<dbReference type="InterPro" id="IPR036628">
    <property type="entry name" value="Clp_N_dom_sf"/>
</dbReference>
<evidence type="ECO:0000313" key="4">
    <source>
        <dbReference type="Proteomes" id="UP001596496"/>
    </source>
</evidence>
<dbReference type="InterPro" id="IPR004176">
    <property type="entry name" value="Clp_R_N"/>
</dbReference>
<dbReference type="GO" id="GO:0008233">
    <property type="term" value="F:peptidase activity"/>
    <property type="evidence" value="ECO:0007669"/>
    <property type="project" value="UniProtKB-KW"/>
</dbReference>
<dbReference type="RefSeq" id="WP_380830549.1">
    <property type="nucleotide sequence ID" value="NZ_JBHTCG010000031.1"/>
</dbReference>
<dbReference type="Pfam" id="PF02861">
    <property type="entry name" value="Clp_N"/>
    <property type="match status" value="1"/>
</dbReference>
<evidence type="ECO:0000259" key="2">
    <source>
        <dbReference type="PROSITE" id="PS51903"/>
    </source>
</evidence>
<evidence type="ECO:0000256" key="1">
    <source>
        <dbReference type="PROSITE-ProRule" id="PRU01251"/>
    </source>
</evidence>
<evidence type="ECO:0000313" key="3">
    <source>
        <dbReference type="EMBL" id="MFC7386830.1"/>
    </source>
</evidence>
<protein>
    <submittedName>
        <fullName evidence="3">Clp protease N-terminal domain-containing protein</fullName>
    </submittedName>
</protein>
<dbReference type="SUPFAM" id="SSF81923">
    <property type="entry name" value="Double Clp-N motif"/>
    <property type="match status" value="1"/>
</dbReference>
<keyword evidence="3" id="KW-0645">Protease</keyword>